<dbReference type="CDD" id="cd00303">
    <property type="entry name" value="retropepsin_like"/>
    <property type="match status" value="1"/>
</dbReference>
<dbReference type="InterPro" id="IPR021109">
    <property type="entry name" value="Peptidase_aspartic_dom_sf"/>
</dbReference>
<dbReference type="InterPro" id="IPR036875">
    <property type="entry name" value="Znf_CCHC_sf"/>
</dbReference>
<dbReference type="Pfam" id="PF00098">
    <property type="entry name" value="zf-CCHC"/>
    <property type="match status" value="1"/>
</dbReference>
<dbReference type="InterPro" id="IPR043128">
    <property type="entry name" value="Rev_trsase/Diguanyl_cyclase"/>
</dbReference>
<dbReference type="GO" id="GO:0003676">
    <property type="term" value="F:nucleic acid binding"/>
    <property type="evidence" value="ECO:0007669"/>
    <property type="project" value="InterPro"/>
</dbReference>
<evidence type="ECO:0000259" key="2">
    <source>
        <dbReference type="PROSITE" id="PS50158"/>
    </source>
</evidence>
<dbReference type="InterPro" id="IPR043502">
    <property type="entry name" value="DNA/RNA_pol_sf"/>
</dbReference>
<evidence type="ECO:0000313" key="4">
    <source>
        <dbReference type="EMBL" id="GFX94602.1"/>
    </source>
</evidence>
<dbReference type="EMBL" id="BMAU01021178">
    <property type="protein sequence ID" value="GFX94602.1"/>
    <property type="molecule type" value="Genomic_DNA"/>
</dbReference>
<dbReference type="InterPro" id="IPR053134">
    <property type="entry name" value="RNA-dir_DNA_polymerase"/>
</dbReference>
<protein>
    <submittedName>
        <fullName evidence="4">Retrovirus-related Pol polyprotein from transposon 412</fullName>
    </submittedName>
</protein>
<dbReference type="Gene3D" id="2.40.70.10">
    <property type="entry name" value="Acid Proteases"/>
    <property type="match status" value="1"/>
</dbReference>
<dbReference type="PANTHER" id="PTHR24559">
    <property type="entry name" value="TRANSPOSON TY3-I GAG-POL POLYPROTEIN"/>
    <property type="match status" value="1"/>
</dbReference>
<proteinExistence type="predicted"/>
<organism evidence="4 5">
    <name type="scientific">Trichonephila clavipes</name>
    <name type="common">Golden silk orbweaver</name>
    <name type="synonym">Nephila clavipes</name>
    <dbReference type="NCBI Taxonomy" id="2585209"/>
    <lineage>
        <taxon>Eukaryota</taxon>
        <taxon>Metazoa</taxon>
        <taxon>Ecdysozoa</taxon>
        <taxon>Arthropoda</taxon>
        <taxon>Chelicerata</taxon>
        <taxon>Arachnida</taxon>
        <taxon>Araneae</taxon>
        <taxon>Araneomorphae</taxon>
        <taxon>Entelegynae</taxon>
        <taxon>Araneoidea</taxon>
        <taxon>Nephilidae</taxon>
        <taxon>Trichonephila</taxon>
    </lineage>
</organism>
<dbReference type="Pfam" id="PF00078">
    <property type="entry name" value="RVT_1"/>
    <property type="match status" value="1"/>
</dbReference>
<dbReference type="Gene3D" id="3.30.70.270">
    <property type="match status" value="1"/>
</dbReference>
<dbReference type="PROSITE" id="PS50158">
    <property type="entry name" value="ZF_CCHC"/>
    <property type="match status" value="1"/>
</dbReference>
<dbReference type="GO" id="GO:0071897">
    <property type="term" value="P:DNA biosynthetic process"/>
    <property type="evidence" value="ECO:0007669"/>
    <property type="project" value="UniProtKB-ARBA"/>
</dbReference>
<dbReference type="SUPFAM" id="SSF50630">
    <property type="entry name" value="Acid proteases"/>
    <property type="match status" value="1"/>
</dbReference>
<dbReference type="GO" id="GO:0006508">
    <property type="term" value="P:proteolysis"/>
    <property type="evidence" value="ECO:0007669"/>
    <property type="project" value="InterPro"/>
</dbReference>
<dbReference type="PROSITE" id="PS50878">
    <property type="entry name" value="RT_POL"/>
    <property type="match status" value="1"/>
</dbReference>
<dbReference type="SMART" id="SM00343">
    <property type="entry name" value="ZnF_C2HC"/>
    <property type="match status" value="2"/>
</dbReference>
<dbReference type="Gene3D" id="3.10.10.10">
    <property type="entry name" value="HIV Type 1 Reverse Transcriptase, subunit A, domain 1"/>
    <property type="match status" value="1"/>
</dbReference>
<keyword evidence="1" id="KW-0862">Zinc</keyword>
<evidence type="ECO:0000313" key="5">
    <source>
        <dbReference type="Proteomes" id="UP000887159"/>
    </source>
</evidence>
<dbReference type="CDD" id="cd01647">
    <property type="entry name" value="RT_LTR"/>
    <property type="match status" value="1"/>
</dbReference>
<feature type="domain" description="CCHC-type" evidence="2">
    <location>
        <begin position="67"/>
        <end position="83"/>
    </location>
</feature>
<dbReference type="GO" id="GO:0008270">
    <property type="term" value="F:zinc ion binding"/>
    <property type="evidence" value="ECO:0007669"/>
    <property type="project" value="UniProtKB-KW"/>
</dbReference>
<evidence type="ECO:0000256" key="1">
    <source>
        <dbReference type="PROSITE-ProRule" id="PRU00047"/>
    </source>
</evidence>
<evidence type="ECO:0000259" key="3">
    <source>
        <dbReference type="PROSITE" id="PS50878"/>
    </source>
</evidence>
<dbReference type="InterPro" id="IPR000477">
    <property type="entry name" value="RT_dom"/>
</dbReference>
<dbReference type="SUPFAM" id="SSF56672">
    <property type="entry name" value="DNA/RNA polymerases"/>
    <property type="match status" value="1"/>
</dbReference>
<dbReference type="Gene3D" id="4.10.60.10">
    <property type="entry name" value="Zinc finger, CCHC-type"/>
    <property type="match status" value="1"/>
</dbReference>
<keyword evidence="5" id="KW-1185">Reference proteome</keyword>
<name>A0A8X6RT17_TRICX</name>
<accession>A0A8X6RT17</accession>
<gene>
    <name evidence="4" type="primary">POL</name>
    <name evidence="4" type="ORF">TNCV_3088311</name>
</gene>
<dbReference type="AlphaFoldDB" id="A0A8X6RT17"/>
<keyword evidence="1" id="KW-0863">Zinc-finger</keyword>
<reference evidence="4" key="1">
    <citation type="submission" date="2020-08" db="EMBL/GenBank/DDBJ databases">
        <title>Multicomponent nature underlies the extraordinary mechanical properties of spider dragline silk.</title>
        <authorList>
            <person name="Kono N."/>
            <person name="Nakamura H."/>
            <person name="Mori M."/>
            <person name="Yoshida Y."/>
            <person name="Ohtoshi R."/>
            <person name="Malay A.D."/>
            <person name="Moran D.A.P."/>
            <person name="Tomita M."/>
            <person name="Numata K."/>
            <person name="Arakawa K."/>
        </authorList>
    </citation>
    <scope>NUCLEOTIDE SEQUENCE</scope>
</reference>
<dbReference type="InterPro" id="IPR001969">
    <property type="entry name" value="Aspartic_peptidase_AS"/>
</dbReference>
<sequence length="420" mass="48105">MVQPHFPNLKQKLRTYETVIKNMGIHNFNSPNFRHSYESRGRDFKQQSFQRKPTKFNASDAARNPQRCFNCNDIGHLSNSCPNHSRGPRCLSCNLYGHKSFECRRANLNNTSTPPSVVNAVHELPSPINMCKDVTIFGRKLNGLVDTGSNLTLLRNSTYINIDAPPLKQTNTLLTGFVFLRINVIGTFDSEITIDDQIFPVTISVVPNSCTNYDLIIGCDLDIALTDDEPIFHKPRRLPYAERDIVHAQVDEWVKTGIVELFSSPYASQVVVVKKKDGKSRVCIDYRRLNHKLIKDNYHLPLIDDVLDFLQNAKIFTTLDLKNRFFHVTVNERSRKFTSFVTHNGQYQFRRIPFGLSTCTSTFMRYINAIFRHLISKSIVLPYMDDVVIPAANESQALEYLKIVLQVACDYGLEINFKNC</sequence>
<dbReference type="SUPFAM" id="SSF57756">
    <property type="entry name" value="Retrovirus zinc finger-like domains"/>
    <property type="match status" value="1"/>
</dbReference>
<comment type="caution">
    <text evidence="4">The sequence shown here is derived from an EMBL/GenBank/DDBJ whole genome shotgun (WGS) entry which is preliminary data.</text>
</comment>
<keyword evidence="1" id="KW-0479">Metal-binding</keyword>
<dbReference type="PROSITE" id="PS00141">
    <property type="entry name" value="ASP_PROTEASE"/>
    <property type="match status" value="1"/>
</dbReference>
<dbReference type="PANTHER" id="PTHR24559:SF444">
    <property type="entry name" value="REVERSE TRANSCRIPTASE DOMAIN-CONTAINING PROTEIN"/>
    <property type="match status" value="1"/>
</dbReference>
<dbReference type="InterPro" id="IPR001878">
    <property type="entry name" value="Znf_CCHC"/>
</dbReference>
<feature type="domain" description="Reverse transcriptase" evidence="3">
    <location>
        <begin position="254"/>
        <end position="420"/>
    </location>
</feature>
<dbReference type="Proteomes" id="UP000887159">
    <property type="component" value="Unassembled WGS sequence"/>
</dbReference>
<dbReference type="GO" id="GO:0004190">
    <property type="term" value="F:aspartic-type endopeptidase activity"/>
    <property type="evidence" value="ECO:0007669"/>
    <property type="project" value="InterPro"/>
</dbReference>